<evidence type="ECO:0000313" key="4">
    <source>
        <dbReference type="Proteomes" id="UP000824001"/>
    </source>
</evidence>
<feature type="transmembrane region" description="Helical" evidence="1">
    <location>
        <begin position="193"/>
        <end position="213"/>
    </location>
</feature>
<name>A0A9D1FEQ1_9FIRM</name>
<feature type="non-terminal residue" evidence="3">
    <location>
        <position position="245"/>
    </location>
</feature>
<reference evidence="3" key="1">
    <citation type="submission" date="2020-10" db="EMBL/GenBank/DDBJ databases">
        <authorList>
            <person name="Gilroy R."/>
        </authorList>
    </citation>
    <scope>NUCLEOTIDE SEQUENCE</scope>
    <source>
        <strain evidence="3">ChiHjej10B9-9673</strain>
    </source>
</reference>
<dbReference type="Proteomes" id="UP000824001">
    <property type="component" value="Unassembled WGS sequence"/>
</dbReference>
<keyword evidence="1" id="KW-1133">Transmembrane helix</keyword>
<dbReference type="EMBL" id="DVJK01000258">
    <property type="protein sequence ID" value="HIS67692.1"/>
    <property type="molecule type" value="Genomic_DNA"/>
</dbReference>
<evidence type="ECO:0000259" key="2">
    <source>
        <dbReference type="Pfam" id="PF13228"/>
    </source>
</evidence>
<dbReference type="InterPro" id="IPR025117">
    <property type="entry name" value="DUF4037"/>
</dbReference>
<feature type="domain" description="DUF4037" evidence="2">
    <location>
        <begin position="124"/>
        <end position="223"/>
    </location>
</feature>
<proteinExistence type="predicted"/>
<evidence type="ECO:0000313" key="3">
    <source>
        <dbReference type="EMBL" id="HIS67692.1"/>
    </source>
</evidence>
<organism evidence="3 4">
    <name type="scientific">Candidatus Scatomorpha merdipullorum</name>
    <dbReference type="NCBI Taxonomy" id="2840927"/>
    <lineage>
        <taxon>Bacteria</taxon>
        <taxon>Bacillati</taxon>
        <taxon>Bacillota</taxon>
        <taxon>Clostridia</taxon>
        <taxon>Eubacteriales</taxon>
        <taxon>Candidatus Scatomorpha</taxon>
    </lineage>
</organism>
<keyword evidence="1" id="KW-0812">Transmembrane</keyword>
<accession>A0A9D1FEQ1</accession>
<evidence type="ECO:0000256" key="1">
    <source>
        <dbReference type="SAM" id="Phobius"/>
    </source>
</evidence>
<keyword evidence="1" id="KW-0472">Membrane</keyword>
<dbReference type="AlphaFoldDB" id="A0A9D1FEQ1"/>
<reference evidence="3" key="2">
    <citation type="journal article" date="2021" name="PeerJ">
        <title>Extensive microbial diversity within the chicken gut microbiome revealed by metagenomics and culture.</title>
        <authorList>
            <person name="Gilroy R."/>
            <person name="Ravi A."/>
            <person name="Getino M."/>
            <person name="Pursley I."/>
            <person name="Horton D.L."/>
            <person name="Alikhan N.F."/>
            <person name="Baker D."/>
            <person name="Gharbi K."/>
            <person name="Hall N."/>
            <person name="Watson M."/>
            <person name="Adriaenssens E.M."/>
            <person name="Foster-Nyarko E."/>
            <person name="Jarju S."/>
            <person name="Secka A."/>
            <person name="Antonio M."/>
            <person name="Oren A."/>
            <person name="Chaudhuri R.R."/>
            <person name="La Ragione R."/>
            <person name="Hildebrand F."/>
            <person name="Pallen M.J."/>
        </authorList>
    </citation>
    <scope>NUCLEOTIDE SEQUENCE</scope>
    <source>
        <strain evidence="3">ChiHjej10B9-9673</strain>
    </source>
</reference>
<comment type="caution">
    <text evidence="3">The sequence shown here is derived from an EMBL/GenBank/DDBJ whole genome shotgun (WGS) entry which is preliminary data.</text>
</comment>
<gene>
    <name evidence="3" type="ORF">IAC18_09000</name>
</gene>
<protein>
    <submittedName>
        <fullName evidence="3">DUF4037 domain-containing protein</fullName>
    </submittedName>
</protein>
<dbReference type="Pfam" id="PF13228">
    <property type="entry name" value="DUF4037"/>
    <property type="match status" value="1"/>
</dbReference>
<sequence length="245" mass="27411">MKGLELCRLYYEEVGAPALKAAFPELMGRAAAGLAGQGSDCLGFDDEYSRDHDFGPGFLVWLTDADFEEYGAALQAAYEALPREYRGFTRRPTHTGAQRVGVMRTSDFYNYYIGCAVPDTLMKWVRIQEHFLATCTSGEVFEDGLGEFTAIRSALLPCYPEDVRLKKLAARAATMAQSGQYNFPRMLRRGDVFAARLALGEFLNAALSMLYLLNFRYEPFYKWQFAGAEGLVAMSEALPYLKDIA</sequence>